<evidence type="ECO:0000256" key="5">
    <source>
        <dbReference type="SAM" id="SignalP"/>
    </source>
</evidence>
<feature type="binding site" evidence="3">
    <location>
        <position position="175"/>
    </location>
    <ligand>
        <name>Cu cation</name>
        <dbReference type="ChEBI" id="CHEBI:23378"/>
    </ligand>
</feature>
<feature type="binding site" evidence="3">
    <location>
        <position position="91"/>
    </location>
    <ligand>
        <name>Cu cation</name>
        <dbReference type="ChEBI" id="CHEBI:23378"/>
    </ligand>
</feature>
<dbReference type="PANTHER" id="PTHR12151:SF25">
    <property type="entry name" value="LINALOOL DEHYDRATASE_ISOMERASE DOMAIN-CONTAINING PROTEIN"/>
    <property type="match status" value="1"/>
</dbReference>
<sequence length="215" mass="23434">MKSSINKAAHNSIKVFASRLGVVLLCSVLVQACDRTPEAPKVVFQATDITGSGIGGDFQLTDHNGQPRRLSDFKGKVMVMFFGYTHCPDVCPTTLVEVKNALKKLGPDAKDVQVLFVTVDPERDTPDVLKQYVPAFDPSFIGLYAQPNKLAEVTRAFKIVAQKAPTEGGGYTMDHSAGTYLFDRQGHIRVFVNYGAGATILENDLRQLLKMNVAG</sequence>
<evidence type="ECO:0000313" key="7">
    <source>
        <dbReference type="EMBL" id="MBB5018199.1"/>
    </source>
</evidence>
<dbReference type="Gene3D" id="3.40.30.10">
    <property type="entry name" value="Glutaredoxin"/>
    <property type="match status" value="1"/>
</dbReference>
<feature type="chain" id="PRO_5032303049" evidence="5">
    <location>
        <begin position="33"/>
        <end position="215"/>
    </location>
</feature>
<evidence type="ECO:0000256" key="3">
    <source>
        <dbReference type="PIRSR" id="PIRSR603782-1"/>
    </source>
</evidence>
<evidence type="ECO:0000256" key="1">
    <source>
        <dbReference type="ARBA" id="ARBA00010996"/>
    </source>
</evidence>
<dbReference type="EMBL" id="JACHHY010000007">
    <property type="protein sequence ID" value="MBB5018199.1"/>
    <property type="molecule type" value="Genomic_DNA"/>
</dbReference>
<proteinExistence type="inferred from homology"/>
<feature type="disulfide bond" description="Redox-active" evidence="4">
    <location>
        <begin position="87"/>
        <end position="91"/>
    </location>
</feature>
<feature type="domain" description="Thioredoxin" evidence="6">
    <location>
        <begin position="49"/>
        <end position="214"/>
    </location>
</feature>
<dbReference type="InterPro" id="IPR003782">
    <property type="entry name" value="SCO1/SenC"/>
</dbReference>
<feature type="signal peptide" evidence="5">
    <location>
        <begin position="1"/>
        <end position="32"/>
    </location>
</feature>
<dbReference type="PROSITE" id="PS51352">
    <property type="entry name" value="THIOREDOXIN_2"/>
    <property type="match status" value="1"/>
</dbReference>
<comment type="caution">
    <text evidence="7">The sequence shown here is derived from an EMBL/GenBank/DDBJ whole genome shotgun (WGS) entry which is preliminary data.</text>
</comment>
<dbReference type="AlphaFoldDB" id="A0A840MM43"/>
<dbReference type="InterPro" id="IPR036249">
    <property type="entry name" value="Thioredoxin-like_sf"/>
</dbReference>
<keyword evidence="8" id="KW-1185">Reference proteome</keyword>
<keyword evidence="2 3" id="KW-0186">Copper</keyword>
<dbReference type="InterPro" id="IPR013766">
    <property type="entry name" value="Thioredoxin_domain"/>
</dbReference>
<comment type="similarity">
    <text evidence="1">Belongs to the SCO1/2 family.</text>
</comment>
<reference evidence="7 8" key="1">
    <citation type="submission" date="2020-08" db="EMBL/GenBank/DDBJ databases">
        <title>Genomic Encyclopedia of Type Strains, Phase IV (KMG-IV): sequencing the most valuable type-strain genomes for metagenomic binning, comparative biology and taxonomic classification.</title>
        <authorList>
            <person name="Goeker M."/>
        </authorList>
    </citation>
    <scope>NUCLEOTIDE SEQUENCE [LARGE SCALE GENOMIC DNA]</scope>
    <source>
        <strain evidence="7 8">DSM 27165</strain>
    </source>
</reference>
<dbReference type="GO" id="GO:0046872">
    <property type="term" value="F:metal ion binding"/>
    <property type="evidence" value="ECO:0007669"/>
    <property type="project" value="UniProtKB-KW"/>
</dbReference>
<dbReference type="FunFam" id="3.40.30.10:FF:000013">
    <property type="entry name" value="Blast:Protein SCO1 homolog, mitochondrial"/>
    <property type="match status" value="1"/>
</dbReference>
<accession>A0A840MM43</accession>
<evidence type="ECO:0000313" key="8">
    <source>
        <dbReference type="Proteomes" id="UP000575898"/>
    </source>
</evidence>
<evidence type="ECO:0000256" key="4">
    <source>
        <dbReference type="PIRSR" id="PIRSR603782-2"/>
    </source>
</evidence>
<dbReference type="PANTHER" id="PTHR12151">
    <property type="entry name" value="ELECTRON TRANSPORT PROTIN SCO1/SENC FAMILY MEMBER"/>
    <property type="match status" value="1"/>
</dbReference>
<dbReference type="PROSITE" id="PS51257">
    <property type="entry name" value="PROKAR_LIPOPROTEIN"/>
    <property type="match status" value="1"/>
</dbReference>
<keyword evidence="3" id="KW-0479">Metal-binding</keyword>
<keyword evidence="5" id="KW-0732">Signal</keyword>
<name>A0A840MM43_9PROT</name>
<evidence type="ECO:0000256" key="2">
    <source>
        <dbReference type="ARBA" id="ARBA00023008"/>
    </source>
</evidence>
<gene>
    <name evidence="7" type="ORF">HNQ59_001484</name>
</gene>
<feature type="binding site" evidence="3">
    <location>
        <position position="87"/>
    </location>
    <ligand>
        <name>Cu cation</name>
        <dbReference type="ChEBI" id="CHEBI:23378"/>
    </ligand>
</feature>
<dbReference type="Proteomes" id="UP000575898">
    <property type="component" value="Unassembled WGS sequence"/>
</dbReference>
<dbReference type="SUPFAM" id="SSF52833">
    <property type="entry name" value="Thioredoxin-like"/>
    <property type="match status" value="1"/>
</dbReference>
<dbReference type="CDD" id="cd02968">
    <property type="entry name" value="SCO"/>
    <property type="match status" value="1"/>
</dbReference>
<organism evidence="7 8">
    <name type="scientific">Chitinivorax tropicus</name>
    <dbReference type="NCBI Taxonomy" id="714531"/>
    <lineage>
        <taxon>Bacteria</taxon>
        <taxon>Pseudomonadati</taxon>
        <taxon>Pseudomonadota</taxon>
        <taxon>Betaproteobacteria</taxon>
        <taxon>Chitinivorax</taxon>
    </lineage>
</organism>
<evidence type="ECO:0000259" key="6">
    <source>
        <dbReference type="PROSITE" id="PS51352"/>
    </source>
</evidence>
<keyword evidence="4" id="KW-1015">Disulfide bond</keyword>
<dbReference type="Pfam" id="PF02630">
    <property type="entry name" value="SCO1-SenC"/>
    <property type="match status" value="1"/>
</dbReference>
<protein>
    <submittedName>
        <fullName evidence="7">Protein SCO1/2</fullName>
    </submittedName>
</protein>